<keyword evidence="2" id="KW-1185">Reference proteome</keyword>
<dbReference type="AlphaFoldDB" id="A0AAX4J475"/>
<dbReference type="RefSeq" id="XP_062787420.1">
    <property type="nucleotide sequence ID" value="XM_062931369.1"/>
</dbReference>
<evidence type="ECO:0000313" key="1">
    <source>
        <dbReference type="EMBL" id="WQF90199.1"/>
    </source>
</evidence>
<gene>
    <name evidence="1" type="ORF">CDEST_15213</name>
</gene>
<sequence length="210" mass="23496">MTLFNARNYFNTLAGQDCNWLAVFTFDFENIRYKKEGKGWYYYVCLNKLKHPLVPGEQTIKSYWPADGSAAIPLGLRYSCDEFLYVLWVEGGAGINGDGDAALTRCAPTGECVSVASEQNWQGLIHNQLRLIIVKANGIPSRKKDADKRASASKEGLFFLRLSYSGFSEPAARLLINDAGVERAWTKRSHQIPFRGAARRRTWISASSSS</sequence>
<dbReference type="Proteomes" id="UP001322277">
    <property type="component" value="Chromosome 11"/>
</dbReference>
<name>A0AAX4J475_9PEZI</name>
<organism evidence="1 2">
    <name type="scientific">Colletotrichum destructivum</name>
    <dbReference type="NCBI Taxonomy" id="34406"/>
    <lineage>
        <taxon>Eukaryota</taxon>
        <taxon>Fungi</taxon>
        <taxon>Dikarya</taxon>
        <taxon>Ascomycota</taxon>
        <taxon>Pezizomycotina</taxon>
        <taxon>Sordariomycetes</taxon>
        <taxon>Hypocreomycetidae</taxon>
        <taxon>Glomerellales</taxon>
        <taxon>Glomerellaceae</taxon>
        <taxon>Colletotrichum</taxon>
        <taxon>Colletotrichum destructivum species complex</taxon>
    </lineage>
</organism>
<dbReference type="KEGG" id="cdet:87951713"/>
<evidence type="ECO:0000313" key="2">
    <source>
        <dbReference type="Proteomes" id="UP001322277"/>
    </source>
</evidence>
<dbReference type="EMBL" id="CP137315">
    <property type="protein sequence ID" value="WQF90199.1"/>
    <property type="molecule type" value="Genomic_DNA"/>
</dbReference>
<proteinExistence type="predicted"/>
<accession>A0AAX4J475</accession>
<protein>
    <submittedName>
        <fullName evidence="1">Uncharacterized protein</fullName>
    </submittedName>
</protein>
<dbReference type="GeneID" id="87951713"/>
<reference evidence="2" key="1">
    <citation type="journal article" date="2023" name="bioRxiv">
        <title>Complete genome of the Medicago anthracnose fungus, Colletotrichum destructivum, reveals a mini-chromosome-like region within a core chromosome.</title>
        <authorList>
            <person name="Lapalu N."/>
            <person name="Simon A."/>
            <person name="Lu A."/>
            <person name="Plaumann P.-L."/>
            <person name="Amselem J."/>
            <person name="Pigne S."/>
            <person name="Auger A."/>
            <person name="Koch C."/>
            <person name="Dallery J.-F."/>
            <person name="O'Connell R.J."/>
        </authorList>
    </citation>
    <scope>NUCLEOTIDE SEQUENCE [LARGE SCALE GENOMIC DNA]</scope>
    <source>
        <strain evidence="2">CBS 520.97</strain>
    </source>
</reference>